<evidence type="ECO:0000313" key="2">
    <source>
        <dbReference type="EMBL" id="CEM08441.1"/>
    </source>
</evidence>
<feature type="compositionally biased region" description="Low complexity" evidence="1">
    <location>
        <begin position="171"/>
        <end position="206"/>
    </location>
</feature>
<dbReference type="InParanoid" id="A0A0G4F814"/>
<feature type="compositionally biased region" description="Polar residues" evidence="1">
    <location>
        <begin position="253"/>
        <end position="264"/>
    </location>
</feature>
<dbReference type="EMBL" id="CDMY01000385">
    <property type="protein sequence ID" value="CEM08441.1"/>
    <property type="molecule type" value="Genomic_DNA"/>
</dbReference>
<feature type="compositionally biased region" description="Basic and acidic residues" evidence="1">
    <location>
        <begin position="315"/>
        <end position="326"/>
    </location>
</feature>
<dbReference type="Proteomes" id="UP000041254">
    <property type="component" value="Unassembled WGS sequence"/>
</dbReference>
<feature type="compositionally biased region" description="Basic and acidic residues" evidence="1">
    <location>
        <begin position="144"/>
        <end position="161"/>
    </location>
</feature>
<feature type="compositionally biased region" description="Polar residues" evidence="1">
    <location>
        <begin position="502"/>
        <end position="522"/>
    </location>
</feature>
<evidence type="ECO:0000313" key="3">
    <source>
        <dbReference type="Proteomes" id="UP000041254"/>
    </source>
</evidence>
<protein>
    <submittedName>
        <fullName evidence="2">Uncharacterized protein</fullName>
    </submittedName>
</protein>
<feature type="compositionally biased region" description="Basic and acidic residues" evidence="1">
    <location>
        <begin position="396"/>
        <end position="406"/>
    </location>
</feature>
<organism evidence="2 3">
    <name type="scientific">Vitrella brassicaformis (strain CCMP3155)</name>
    <dbReference type="NCBI Taxonomy" id="1169540"/>
    <lineage>
        <taxon>Eukaryota</taxon>
        <taxon>Sar</taxon>
        <taxon>Alveolata</taxon>
        <taxon>Colpodellida</taxon>
        <taxon>Vitrellaceae</taxon>
        <taxon>Vitrella</taxon>
    </lineage>
</organism>
<accession>A0A0G4F814</accession>
<name>A0A0G4F814_VITBC</name>
<dbReference type="AlphaFoldDB" id="A0A0G4F814"/>
<feature type="region of interest" description="Disordered" evidence="1">
    <location>
        <begin position="240"/>
        <end position="268"/>
    </location>
</feature>
<sequence>MLPLSPPSRYPASPSAFGPLPSPRHDHHPSPPLPPPPVFGPPLSPLSPHPYSPTTAGPSPRGFFLDPSLVYDPQLYGEDEDTFRFSTTPLPDFPIPERDRRHLYFYDDCEVDWDREDKWRFAANRKKTHKNLSWELNEEIERTRRDRLREETEEAPSDHWQQRQMEAPPQTSAAGSAYGAPAGASGGTSAYVVSGAASEASSQQQRRMSRGPTYAQDREDRPRYTDPFTEEFMAAGPQRGIRPVAYPPKKSTVPRSTSMASYQSEEARGLPPQQGVCLSIFSCCCPGPEVRPPKETGRSGPTDADGSYWDEEEERYSQRQPGREQAKGGGVMGWLCPGFVNWWSSVEWIPKDGNVMHNRGGGSKIGMPDDVFETDQELQFKPRIDFYPPPPQDTTTDQRKGAERGPARMPSHVLTDRVKAQIDSSLQLTEEGIVPKERQRDGGRDASKGVRFEGNGRGGQYHQTQLAGEERGNGIPRDMSDVEGSRGDDRQGRPPVLDTYLHETQQQAQAGSSVATNGQVKSPHQMEPFIPAPYGHSEEHEWPREDRDRDRQEAGSPANLGRLMPAPPTPQFIDPNALLAPGDNVDQRRVTMSDRSGSDIGESDIASQSPGGGSPHRRSVQFEDESGNGEKRGSGWMRQVGGMITSWMTGRGNGHSAELAEQRRRSMSMAIDPHPVDYSAAFQGRLGGSSYDYPAAEQGPRSPRQQQGAQQQHFERRRLRKSSRGPDGKYLPPTFPLPSRDR</sequence>
<feature type="region of interest" description="Disordered" evidence="1">
    <location>
        <begin position="144"/>
        <end position="223"/>
    </location>
</feature>
<evidence type="ECO:0000256" key="1">
    <source>
        <dbReference type="SAM" id="MobiDB-lite"/>
    </source>
</evidence>
<feature type="compositionally biased region" description="Low complexity" evidence="1">
    <location>
        <begin position="698"/>
        <end position="712"/>
    </location>
</feature>
<feature type="region of interest" description="Disordered" evidence="1">
    <location>
        <begin position="290"/>
        <end position="328"/>
    </location>
</feature>
<dbReference type="VEuPathDB" id="CryptoDB:Vbra_14610"/>
<feature type="compositionally biased region" description="Basic and acidic residues" evidence="1">
    <location>
        <begin position="468"/>
        <end position="492"/>
    </location>
</feature>
<feature type="compositionally biased region" description="Basic and acidic residues" evidence="1">
    <location>
        <begin position="536"/>
        <end position="553"/>
    </location>
</feature>
<keyword evidence="3" id="KW-1185">Reference proteome</keyword>
<feature type="region of interest" description="Disordered" evidence="1">
    <location>
        <begin position="1"/>
        <end position="65"/>
    </location>
</feature>
<feature type="region of interest" description="Disordered" evidence="1">
    <location>
        <begin position="381"/>
        <end position="742"/>
    </location>
</feature>
<feature type="compositionally biased region" description="Basic and acidic residues" evidence="1">
    <location>
        <begin position="433"/>
        <end position="451"/>
    </location>
</feature>
<gene>
    <name evidence="2" type="ORF">Vbra_14610</name>
</gene>
<feature type="compositionally biased region" description="Pro residues" evidence="1">
    <location>
        <begin position="30"/>
        <end position="51"/>
    </location>
</feature>
<reference evidence="2 3" key="1">
    <citation type="submission" date="2014-11" db="EMBL/GenBank/DDBJ databases">
        <authorList>
            <person name="Zhu J."/>
            <person name="Qi W."/>
            <person name="Song R."/>
        </authorList>
    </citation>
    <scope>NUCLEOTIDE SEQUENCE [LARGE SCALE GENOMIC DNA]</scope>
</reference>
<proteinExistence type="predicted"/>